<dbReference type="EMBL" id="CACRXK020008725">
    <property type="protein sequence ID" value="CAB4015474.1"/>
    <property type="molecule type" value="Genomic_DNA"/>
</dbReference>
<sequence length="73" mass="8061">MAFTLEEAIDNEIFALDASGISDEEEDLDRRLVIDEEPADEEDDDFEADDEDPDWEEDGDLGEGSGGMSCGEE</sequence>
<organism evidence="2 3">
    <name type="scientific">Paramuricea clavata</name>
    <name type="common">Red gorgonian</name>
    <name type="synonym">Violescent sea-whip</name>
    <dbReference type="NCBI Taxonomy" id="317549"/>
    <lineage>
        <taxon>Eukaryota</taxon>
        <taxon>Metazoa</taxon>
        <taxon>Cnidaria</taxon>
        <taxon>Anthozoa</taxon>
        <taxon>Octocorallia</taxon>
        <taxon>Malacalcyonacea</taxon>
        <taxon>Plexauridae</taxon>
        <taxon>Paramuricea</taxon>
    </lineage>
</organism>
<reference evidence="2" key="1">
    <citation type="submission" date="2020-04" db="EMBL/GenBank/DDBJ databases">
        <authorList>
            <person name="Alioto T."/>
            <person name="Alioto T."/>
            <person name="Gomez Garrido J."/>
        </authorList>
    </citation>
    <scope>NUCLEOTIDE SEQUENCE</scope>
    <source>
        <strain evidence="2">A484AB</strain>
    </source>
</reference>
<protein>
    <submittedName>
        <fullName evidence="2">Uncharacterized protein</fullName>
    </submittedName>
</protein>
<evidence type="ECO:0000313" key="2">
    <source>
        <dbReference type="EMBL" id="CAB4015474.1"/>
    </source>
</evidence>
<dbReference type="AlphaFoldDB" id="A0A6S7I9X4"/>
<feature type="region of interest" description="Disordered" evidence="1">
    <location>
        <begin position="27"/>
        <end position="73"/>
    </location>
</feature>
<evidence type="ECO:0000256" key="1">
    <source>
        <dbReference type="SAM" id="MobiDB-lite"/>
    </source>
</evidence>
<dbReference type="Proteomes" id="UP001152795">
    <property type="component" value="Unassembled WGS sequence"/>
</dbReference>
<feature type="compositionally biased region" description="Gly residues" evidence="1">
    <location>
        <begin position="62"/>
        <end position="73"/>
    </location>
</feature>
<comment type="caution">
    <text evidence="2">The sequence shown here is derived from an EMBL/GenBank/DDBJ whole genome shotgun (WGS) entry which is preliminary data.</text>
</comment>
<gene>
    <name evidence="2" type="ORF">PACLA_8A009318</name>
</gene>
<name>A0A6S7I9X4_PARCT</name>
<keyword evidence="3" id="KW-1185">Reference proteome</keyword>
<proteinExistence type="predicted"/>
<feature type="compositionally biased region" description="Acidic residues" evidence="1">
    <location>
        <begin position="35"/>
        <end position="61"/>
    </location>
</feature>
<accession>A0A6S7I9X4</accession>
<evidence type="ECO:0000313" key="3">
    <source>
        <dbReference type="Proteomes" id="UP001152795"/>
    </source>
</evidence>